<feature type="region of interest" description="Disordered" evidence="1">
    <location>
        <begin position="128"/>
        <end position="199"/>
    </location>
</feature>
<dbReference type="InterPro" id="IPR036420">
    <property type="entry name" value="BRCT_dom_sf"/>
</dbReference>
<reference evidence="3" key="1">
    <citation type="submission" date="2020-06" db="EMBL/GenBank/DDBJ databases">
        <authorList>
            <person name="Li T."/>
            <person name="Hu X."/>
            <person name="Zhang T."/>
            <person name="Song X."/>
            <person name="Zhang H."/>
            <person name="Dai N."/>
            <person name="Sheng W."/>
            <person name="Hou X."/>
            <person name="Wei L."/>
        </authorList>
    </citation>
    <scope>NUCLEOTIDE SEQUENCE</scope>
    <source>
        <strain evidence="3">G02</strain>
        <tissue evidence="3">Leaf</tissue>
    </source>
</reference>
<dbReference type="PANTHER" id="PTHR11276">
    <property type="entry name" value="DNA POLYMERASE TYPE-X FAMILY MEMBER"/>
    <property type="match status" value="1"/>
</dbReference>
<dbReference type="InterPro" id="IPR022312">
    <property type="entry name" value="DNA_pol_X"/>
</dbReference>
<reference evidence="3" key="2">
    <citation type="journal article" date="2024" name="Plant">
        <title>Genomic evolution and insights into agronomic trait innovations of Sesamum species.</title>
        <authorList>
            <person name="Miao H."/>
            <person name="Wang L."/>
            <person name="Qu L."/>
            <person name="Liu H."/>
            <person name="Sun Y."/>
            <person name="Le M."/>
            <person name="Wang Q."/>
            <person name="Wei S."/>
            <person name="Zheng Y."/>
            <person name="Lin W."/>
            <person name="Duan Y."/>
            <person name="Cao H."/>
            <person name="Xiong S."/>
            <person name="Wang X."/>
            <person name="Wei L."/>
            <person name="Li C."/>
            <person name="Ma Q."/>
            <person name="Ju M."/>
            <person name="Zhao R."/>
            <person name="Li G."/>
            <person name="Mu C."/>
            <person name="Tian Q."/>
            <person name="Mei H."/>
            <person name="Zhang T."/>
            <person name="Gao T."/>
            <person name="Zhang H."/>
        </authorList>
    </citation>
    <scope>NUCLEOTIDE SEQUENCE</scope>
    <source>
        <strain evidence="3">G02</strain>
    </source>
</reference>
<feature type="compositionally biased region" description="Low complexity" evidence="1">
    <location>
        <begin position="170"/>
        <end position="194"/>
    </location>
</feature>
<dbReference type="EMBL" id="JACGWJ010000012">
    <property type="protein sequence ID" value="KAL0385597.1"/>
    <property type="molecule type" value="Genomic_DNA"/>
</dbReference>
<dbReference type="InterPro" id="IPR027421">
    <property type="entry name" value="DNA_pol_lamdba_lyase_dom_sf"/>
</dbReference>
<dbReference type="GO" id="GO:0003677">
    <property type="term" value="F:DNA binding"/>
    <property type="evidence" value="ECO:0007669"/>
    <property type="project" value="InterPro"/>
</dbReference>
<sequence>MAPKAKNKSPPSDPDGMFSGMAVFLVGKGVQARRLQIWKQKLVQMGAKVEDRFSGRVSHIFAVDLNTLIQEINRESLKRFGGKVLNYQWLEDSLRAGEKVPEDAYILSVDSEEDYKRKVTQANHLKRTNGNRLTIEDPSPPKKIKTCSVESKAVGSEDKDQVSVDAPDYSSKSDSANGSSHSSHSLSPEVTSLSLDGQKGAVSSSDTSLLYSPPDLNRNITEIFGKLIDIYRALGDERRSFSYYKAIPVIEKLPFKIESADQVKHLPGIGKSLQDHVSKYICHGIFSLLHDSLAISILLLKEHGWFISCAFPSLVISKLITDSGNSEHWKVIQVGALREG</sequence>
<name>A0AAW2S0E6_SESRA</name>
<dbReference type="InterPro" id="IPR010996">
    <property type="entry name" value="HHH_MUS81"/>
</dbReference>
<organism evidence="3">
    <name type="scientific">Sesamum radiatum</name>
    <name type="common">Black benniseed</name>
    <dbReference type="NCBI Taxonomy" id="300843"/>
    <lineage>
        <taxon>Eukaryota</taxon>
        <taxon>Viridiplantae</taxon>
        <taxon>Streptophyta</taxon>
        <taxon>Embryophyta</taxon>
        <taxon>Tracheophyta</taxon>
        <taxon>Spermatophyta</taxon>
        <taxon>Magnoliopsida</taxon>
        <taxon>eudicotyledons</taxon>
        <taxon>Gunneridae</taxon>
        <taxon>Pentapetalae</taxon>
        <taxon>asterids</taxon>
        <taxon>lamiids</taxon>
        <taxon>Lamiales</taxon>
        <taxon>Pedaliaceae</taxon>
        <taxon>Sesamum</taxon>
    </lineage>
</organism>
<dbReference type="FunFam" id="3.40.50.10190:FF:000031">
    <property type="entry name" value="DNA polymerase"/>
    <property type="match status" value="1"/>
</dbReference>
<dbReference type="Gene3D" id="1.10.150.110">
    <property type="entry name" value="DNA polymerase beta, N-terminal domain-like"/>
    <property type="match status" value="1"/>
</dbReference>
<dbReference type="PROSITE" id="PS50172">
    <property type="entry name" value="BRCT"/>
    <property type="match status" value="1"/>
</dbReference>
<evidence type="ECO:0000313" key="3">
    <source>
        <dbReference type="EMBL" id="KAL0385597.1"/>
    </source>
</evidence>
<feature type="domain" description="BRCT" evidence="2">
    <location>
        <begin position="13"/>
        <end position="107"/>
    </location>
</feature>
<dbReference type="Pfam" id="PF00533">
    <property type="entry name" value="BRCT"/>
    <property type="match status" value="1"/>
</dbReference>
<proteinExistence type="predicted"/>
<dbReference type="GO" id="GO:0006303">
    <property type="term" value="P:double-strand break repair via nonhomologous end joining"/>
    <property type="evidence" value="ECO:0007669"/>
    <property type="project" value="TreeGrafter"/>
</dbReference>
<dbReference type="Gene3D" id="3.40.50.10190">
    <property type="entry name" value="BRCT domain"/>
    <property type="match status" value="1"/>
</dbReference>
<dbReference type="SUPFAM" id="SSF52113">
    <property type="entry name" value="BRCT domain"/>
    <property type="match status" value="1"/>
</dbReference>
<evidence type="ECO:0000259" key="2">
    <source>
        <dbReference type="PROSITE" id="PS50172"/>
    </source>
</evidence>
<dbReference type="PANTHER" id="PTHR11276:SF41">
    <property type="entry name" value="DNA POLYMERASE LAMBDA"/>
    <property type="match status" value="1"/>
</dbReference>
<gene>
    <name evidence="3" type="ORF">Sradi_2954000</name>
</gene>
<accession>A0AAW2S0E6</accession>
<evidence type="ECO:0000256" key="1">
    <source>
        <dbReference type="SAM" id="MobiDB-lite"/>
    </source>
</evidence>
<dbReference type="GO" id="GO:0005634">
    <property type="term" value="C:nucleus"/>
    <property type="evidence" value="ECO:0007669"/>
    <property type="project" value="TreeGrafter"/>
</dbReference>
<comment type="caution">
    <text evidence="3">The sequence shown here is derived from an EMBL/GenBank/DDBJ whole genome shotgun (WGS) entry which is preliminary data.</text>
</comment>
<dbReference type="SUPFAM" id="SSF47802">
    <property type="entry name" value="DNA polymerase beta, N-terminal domain-like"/>
    <property type="match status" value="1"/>
</dbReference>
<dbReference type="Pfam" id="PF14716">
    <property type="entry name" value="HHH_8"/>
    <property type="match status" value="1"/>
</dbReference>
<dbReference type="FunFam" id="1.10.150.110:FF:000006">
    <property type="entry name" value="DNA polymerase"/>
    <property type="match status" value="1"/>
</dbReference>
<dbReference type="SMART" id="SM00292">
    <property type="entry name" value="BRCT"/>
    <property type="match status" value="1"/>
</dbReference>
<protein>
    <submittedName>
        <fullName evidence="3">DNA polymerase lambda</fullName>
    </submittedName>
</protein>
<dbReference type="AlphaFoldDB" id="A0AAW2S0E6"/>
<dbReference type="InterPro" id="IPR001357">
    <property type="entry name" value="BRCT_dom"/>
</dbReference>
<dbReference type="GO" id="GO:0003887">
    <property type="term" value="F:DNA-directed DNA polymerase activity"/>
    <property type="evidence" value="ECO:0007669"/>
    <property type="project" value="InterPro"/>
</dbReference>